<dbReference type="PANTHER" id="PTHR32305:SF15">
    <property type="entry name" value="PROTEIN RHSA-RELATED"/>
    <property type="match status" value="1"/>
</dbReference>
<dbReference type="EMBL" id="VOSW01000046">
    <property type="protein sequence ID" value="KAE8757492.1"/>
    <property type="molecule type" value="Genomic_DNA"/>
</dbReference>
<sequence>MYYYRSRYYSPQTGRFISEDPIGWASGRTNAYAHVNGNPVQLNDPFGLRSTGTPGNNQAQNKQVSDIVRELGLTKGQRRKLHDAITGQDYGYHEIKAKAIGMFCPTNN</sequence>
<dbReference type="PANTHER" id="PTHR32305">
    <property type="match status" value="1"/>
</dbReference>
<evidence type="ECO:0000313" key="1">
    <source>
        <dbReference type="EMBL" id="KAE8757492.1"/>
    </source>
</evidence>
<name>A0A6N6WA17_9BURK</name>
<proteinExistence type="predicted"/>
<dbReference type="InterPro" id="IPR022385">
    <property type="entry name" value="Rhs_assc_core"/>
</dbReference>
<organism evidence="1 2">
    <name type="scientific">Paraburkholderia madseniana</name>
    <dbReference type="NCBI Taxonomy" id="2599607"/>
    <lineage>
        <taxon>Bacteria</taxon>
        <taxon>Pseudomonadati</taxon>
        <taxon>Pseudomonadota</taxon>
        <taxon>Betaproteobacteria</taxon>
        <taxon>Burkholderiales</taxon>
        <taxon>Burkholderiaceae</taxon>
        <taxon>Paraburkholderia</taxon>
    </lineage>
</organism>
<dbReference type="Gene3D" id="2.180.10.10">
    <property type="entry name" value="RHS repeat-associated core"/>
    <property type="match status" value="1"/>
</dbReference>
<protein>
    <recommendedName>
        <fullName evidence="3">RHS repeat-associated core domain-containing protein</fullName>
    </recommendedName>
</protein>
<evidence type="ECO:0000313" key="2">
    <source>
        <dbReference type="Proteomes" id="UP000463700"/>
    </source>
</evidence>
<evidence type="ECO:0008006" key="3">
    <source>
        <dbReference type="Google" id="ProtNLM"/>
    </source>
</evidence>
<gene>
    <name evidence="1" type="ORF">FSO04_23655</name>
</gene>
<reference evidence="1 2" key="1">
    <citation type="journal article" date="2020" name="Int. J. Syst. Evol. Microbiol.">
        <title>Paraburkholderia madseniana sp. nov., a phenolic acid-degrading bacterium isolated from acidic forest soil.</title>
        <authorList>
            <person name="Wilhelm R.C."/>
            <person name="Murphy S.J.L."/>
            <person name="Feriancek N.M."/>
            <person name="Karasz D.C."/>
            <person name="DeRito C.M."/>
            <person name="Newman J.D."/>
            <person name="Buckley D.H."/>
        </authorList>
    </citation>
    <scope>NUCLEOTIDE SEQUENCE [LARGE SCALE GENOMIC DNA]</scope>
    <source>
        <strain evidence="1 2">RP11</strain>
    </source>
</reference>
<accession>A0A6N6WA17</accession>
<dbReference type="OrthoDB" id="5445630at2"/>
<dbReference type="NCBIfam" id="TIGR03696">
    <property type="entry name" value="Rhs_assc_core"/>
    <property type="match status" value="1"/>
</dbReference>
<dbReference type="AlphaFoldDB" id="A0A6N6WA17"/>
<dbReference type="RefSeq" id="WP_154563020.1">
    <property type="nucleotide sequence ID" value="NZ_JAMXWF010000001.1"/>
</dbReference>
<dbReference type="InterPro" id="IPR050708">
    <property type="entry name" value="T6SS_VgrG/RHS"/>
</dbReference>
<comment type="caution">
    <text evidence="1">The sequence shown here is derived from an EMBL/GenBank/DDBJ whole genome shotgun (WGS) entry which is preliminary data.</text>
</comment>
<dbReference type="Proteomes" id="UP000463700">
    <property type="component" value="Unassembled WGS sequence"/>
</dbReference>